<dbReference type="PROSITE" id="PS01124">
    <property type="entry name" value="HTH_ARAC_FAMILY_2"/>
    <property type="match status" value="1"/>
</dbReference>
<dbReference type="RefSeq" id="WP_344799765.1">
    <property type="nucleotide sequence ID" value="NZ_BAABBN010000012.1"/>
</dbReference>
<name>A0ABP7N1S3_9GAMM</name>
<proteinExistence type="predicted"/>
<dbReference type="PANTHER" id="PTHR47894:SF1">
    <property type="entry name" value="HTH-TYPE TRANSCRIPTIONAL REGULATOR VQSM"/>
    <property type="match status" value="1"/>
</dbReference>
<accession>A0ABP7N1S3</accession>
<dbReference type="Pfam" id="PF12625">
    <property type="entry name" value="Arabinose_bd"/>
    <property type="match status" value="1"/>
</dbReference>
<comment type="caution">
    <text evidence="5">The sequence shown here is derived from an EMBL/GenBank/DDBJ whole genome shotgun (WGS) entry which is preliminary data.</text>
</comment>
<keyword evidence="3" id="KW-0804">Transcription</keyword>
<evidence type="ECO:0000313" key="5">
    <source>
        <dbReference type="EMBL" id="GAA3934396.1"/>
    </source>
</evidence>
<reference evidence="6" key="1">
    <citation type="journal article" date="2019" name="Int. J. Syst. Evol. Microbiol.">
        <title>The Global Catalogue of Microorganisms (GCM) 10K type strain sequencing project: providing services to taxonomists for standard genome sequencing and annotation.</title>
        <authorList>
            <consortium name="The Broad Institute Genomics Platform"/>
            <consortium name="The Broad Institute Genome Sequencing Center for Infectious Disease"/>
            <person name="Wu L."/>
            <person name="Ma J."/>
        </authorList>
    </citation>
    <scope>NUCLEOTIDE SEQUENCE [LARGE SCALE GENOMIC DNA]</scope>
    <source>
        <strain evidence="6">JCM 17551</strain>
    </source>
</reference>
<dbReference type="Proteomes" id="UP001501565">
    <property type="component" value="Unassembled WGS sequence"/>
</dbReference>
<keyword evidence="6" id="KW-1185">Reference proteome</keyword>
<dbReference type="Pfam" id="PF12833">
    <property type="entry name" value="HTH_18"/>
    <property type="match status" value="1"/>
</dbReference>
<dbReference type="SMART" id="SM00342">
    <property type="entry name" value="HTH_ARAC"/>
    <property type="match status" value="1"/>
</dbReference>
<protein>
    <submittedName>
        <fullName evidence="5">AraC family transcriptional regulator</fullName>
    </submittedName>
</protein>
<gene>
    <name evidence="5" type="ORF">GCM10022277_33730</name>
</gene>
<organism evidence="5 6">
    <name type="scientific">Litoribacillus peritrichatus</name>
    <dbReference type="NCBI Taxonomy" id="718191"/>
    <lineage>
        <taxon>Bacteria</taxon>
        <taxon>Pseudomonadati</taxon>
        <taxon>Pseudomonadota</taxon>
        <taxon>Gammaproteobacteria</taxon>
        <taxon>Oceanospirillales</taxon>
        <taxon>Oceanospirillaceae</taxon>
        <taxon>Litoribacillus</taxon>
    </lineage>
</organism>
<dbReference type="InterPro" id="IPR018060">
    <property type="entry name" value="HTH_AraC"/>
</dbReference>
<dbReference type="PANTHER" id="PTHR47894">
    <property type="entry name" value="HTH-TYPE TRANSCRIPTIONAL REGULATOR GADX"/>
    <property type="match status" value="1"/>
</dbReference>
<dbReference type="SUPFAM" id="SSF46689">
    <property type="entry name" value="Homeodomain-like"/>
    <property type="match status" value="1"/>
</dbReference>
<dbReference type="InterPro" id="IPR032687">
    <property type="entry name" value="AraC-type_N"/>
</dbReference>
<evidence type="ECO:0000313" key="6">
    <source>
        <dbReference type="Proteomes" id="UP001501565"/>
    </source>
</evidence>
<keyword evidence="1" id="KW-0805">Transcription regulation</keyword>
<evidence type="ECO:0000259" key="4">
    <source>
        <dbReference type="PROSITE" id="PS01124"/>
    </source>
</evidence>
<keyword evidence="2" id="KW-0238">DNA-binding</keyword>
<sequence length="334" mass="37458">MKHLWIASTWINTLLREFDAASLNRRELTRDLPGFVDGGFTEGDRLDLLSARLLWHRADKLSGDPLLGCKIGLSADYRSIGVLAPIIWHSQSIALALQNIARFQNLISENGAFRYETDENKQLIYCYYEETPAAVRSSSQQILSVTVGVLNAIKTLSSGRMSAQSLIIPERCSVESISNFLQMEVINQGELFGFTIAKAGLQTPISGCDITLYNTCLEYANSLLNEKKQGIELIQRVRRYIAHNGMLVAGITDCADQLNSYPRSLQRQLADYGTSFRKIKEEVLKERALQELNIGTEVKDIALVLGYSELSGFYRSFKIWFGITPKKALKEGVF</sequence>
<evidence type="ECO:0000256" key="3">
    <source>
        <dbReference type="ARBA" id="ARBA00023163"/>
    </source>
</evidence>
<evidence type="ECO:0000256" key="1">
    <source>
        <dbReference type="ARBA" id="ARBA00023015"/>
    </source>
</evidence>
<dbReference type="Gene3D" id="1.10.10.60">
    <property type="entry name" value="Homeodomain-like"/>
    <property type="match status" value="1"/>
</dbReference>
<dbReference type="InterPro" id="IPR009057">
    <property type="entry name" value="Homeodomain-like_sf"/>
</dbReference>
<dbReference type="EMBL" id="BAABBN010000012">
    <property type="protein sequence ID" value="GAA3934396.1"/>
    <property type="molecule type" value="Genomic_DNA"/>
</dbReference>
<feature type="domain" description="HTH araC/xylS-type" evidence="4">
    <location>
        <begin position="235"/>
        <end position="331"/>
    </location>
</feature>
<evidence type="ECO:0000256" key="2">
    <source>
        <dbReference type="ARBA" id="ARBA00023125"/>
    </source>
</evidence>